<organism evidence="1 3">
    <name type="scientific">Labedella gwakjiensis</name>
    <dbReference type="NCBI Taxonomy" id="390269"/>
    <lineage>
        <taxon>Bacteria</taxon>
        <taxon>Bacillati</taxon>
        <taxon>Actinomycetota</taxon>
        <taxon>Actinomycetes</taxon>
        <taxon>Micrococcales</taxon>
        <taxon>Microbacteriaceae</taxon>
        <taxon>Labedella</taxon>
    </lineage>
</organism>
<proteinExistence type="predicted"/>
<dbReference type="RefSeq" id="WP_106562135.1">
    <property type="nucleotide sequence ID" value="NZ_PYAU01000001.1"/>
</dbReference>
<comment type="caution">
    <text evidence="1">The sequence shown here is derived from an EMBL/GenBank/DDBJ whole genome shotgun (WGS) entry which is preliminary data.</text>
</comment>
<dbReference type="EMBL" id="RZGY01000006">
    <property type="protein sequence ID" value="RUQ81775.1"/>
    <property type="molecule type" value="Genomic_DNA"/>
</dbReference>
<dbReference type="OrthoDB" id="5129874at2"/>
<dbReference type="EMBL" id="PYAU01000001">
    <property type="protein sequence ID" value="PSL36917.1"/>
    <property type="molecule type" value="Genomic_DNA"/>
</dbReference>
<gene>
    <name evidence="1" type="ORF">CLV49_0519</name>
    <name evidence="2" type="ORF">ELQ93_17915</name>
</gene>
<reference evidence="2 4" key="2">
    <citation type="submission" date="2018-12" db="EMBL/GenBank/DDBJ databases">
        <authorList>
            <person name="hu s."/>
            <person name="Xu Y."/>
            <person name="Xu B."/>
            <person name="Li F."/>
        </authorList>
    </citation>
    <scope>NUCLEOTIDE SEQUENCE [LARGE SCALE GENOMIC DNA]</scope>
    <source>
        <strain evidence="2 4">KSW2-17</strain>
    </source>
</reference>
<evidence type="ECO:0008006" key="5">
    <source>
        <dbReference type="Google" id="ProtNLM"/>
    </source>
</evidence>
<sequence>MTTHGAAFQDAVAVATEVLAAPVAGLVPGRLSAPEWVTLLRDVERLGRLVDAARVALAGEAEQRIGGPIEALAALGYASAVDAVATLTGLADRDAKRRIRLGGTLNAGVSLTGAETGSAHP</sequence>
<keyword evidence="4" id="KW-1185">Reference proteome</keyword>
<evidence type="ECO:0000313" key="2">
    <source>
        <dbReference type="EMBL" id="RUQ81775.1"/>
    </source>
</evidence>
<accession>A0A2P8GSH9</accession>
<dbReference type="Proteomes" id="UP000241203">
    <property type="component" value="Unassembled WGS sequence"/>
</dbReference>
<name>A0A2P8GSH9_9MICO</name>
<evidence type="ECO:0000313" key="3">
    <source>
        <dbReference type="Proteomes" id="UP000241203"/>
    </source>
</evidence>
<evidence type="ECO:0000313" key="4">
    <source>
        <dbReference type="Proteomes" id="UP000268291"/>
    </source>
</evidence>
<protein>
    <recommendedName>
        <fullName evidence="5">DUF222 domain-containing protein</fullName>
    </recommendedName>
</protein>
<reference evidence="1 3" key="1">
    <citation type="submission" date="2018-03" db="EMBL/GenBank/DDBJ databases">
        <title>Genomic Encyclopedia of Archaeal and Bacterial Type Strains, Phase II (KMG-II): from individual species to whole genera.</title>
        <authorList>
            <person name="Goeker M."/>
        </authorList>
    </citation>
    <scope>NUCLEOTIDE SEQUENCE [LARGE SCALE GENOMIC DNA]</scope>
    <source>
        <strain evidence="1 3">DSM 21548</strain>
    </source>
</reference>
<dbReference type="Proteomes" id="UP000268291">
    <property type="component" value="Unassembled WGS sequence"/>
</dbReference>
<dbReference type="AlphaFoldDB" id="A0A2P8GSH9"/>
<evidence type="ECO:0000313" key="1">
    <source>
        <dbReference type="EMBL" id="PSL36917.1"/>
    </source>
</evidence>